<keyword evidence="5" id="KW-1185">Reference proteome</keyword>
<dbReference type="SUPFAM" id="SSF53756">
    <property type="entry name" value="UDP-Glycosyltransferase/glycogen phosphorylase"/>
    <property type="match status" value="2"/>
</dbReference>
<dbReference type="EMBL" id="JAAIYP010000037">
    <property type="protein sequence ID" value="NFV80616.1"/>
    <property type="molecule type" value="Genomic_DNA"/>
</dbReference>
<feature type="repeat" description="TPR" evidence="3">
    <location>
        <begin position="856"/>
        <end position="889"/>
    </location>
</feature>
<gene>
    <name evidence="4" type="ORF">G4223_10895</name>
</gene>
<dbReference type="InterPro" id="IPR029063">
    <property type="entry name" value="SAM-dependent_MTases_sf"/>
</dbReference>
<dbReference type="SMART" id="SM00028">
    <property type="entry name" value="TPR"/>
    <property type="match status" value="8"/>
</dbReference>
<dbReference type="InterPro" id="IPR051012">
    <property type="entry name" value="CellSynth/LPSAsmb/PSIAsmb"/>
</dbReference>
<dbReference type="PANTHER" id="PTHR45586:SF1">
    <property type="entry name" value="LIPOPOLYSACCHARIDE ASSEMBLY PROTEIN B"/>
    <property type="match status" value="1"/>
</dbReference>
<keyword evidence="2 3" id="KW-0802">TPR repeat</keyword>
<dbReference type="SUPFAM" id="SSF53335">
    <property type="entry name" value="S-adenosyl-L-methionine-dependent methyltransferases"/>
    <property type="match status" value="1"/>
</dbReference>
<dbReference type="RefSeq" id="WP_163679152.1">
    <property type="nucleotide sequence ID" value="NZ_JAAIYP010000037.1"/>
</dbReference>
<dbReference type="PANTHER" id="PTHR45586">
    <property type="entry name" value="TPR REPEAT-CONTAINING PROTEIN PA4667"/>
    <property type="match status" value="1"/>
</dbReference>
<feature type="repeat" description="TPR" evidence="3">
    <location>
        <begin position="177"/>
        <end position="210"/>
    </location>
</feature>
<dbReference type="Pfam" id="PF13432">
    <property type="entry name" value="TPR_16"/>
    <property type="match status" value="2"/>
</dbReference>
<dbReference type="Gene3D" id="3.40.50.150">
    <property type="entry name" value="Vaccinia Virus protein VP39"/>
    <property type="match status" value="1"/>
</dbReference>
<dbReference type="PROSITE" id="PS50005">
    <property type="entry name" value="TPR"/>
    <property type="match status" value="2"/>
</dbReference>
<sequence>MGTLEGQAPELAEAEAARSAGDYALALTRYDAILSIYPDLADALAGRGGALRALGRPREALLALLEALSRAPDHAMARLELALALRETGRRDEARVLYGLLLRDPDAPAQAWHGMALLNQSEGHDDAAETCLGRAAALAPGNVGARLDLADQLARRGALAEAADLFHGVLDIHPGTAAAHAGLGQALIGLGRLQEAEDQLERALVMEPGNVVAHLARARLNLLSGNLAAAWEDLEWRWSRPGFRRPEPPGVPWDGNSDLAGHTILLWAENGVAETIHLLRYVPMVADRGARIVLGVPASLGSLAAGLRGVERVLVSGSPLPQGLVLDYQASLADLPRLFGSNLAQLPPEPYLDAPEPRHQPVRAPITALLKVGLAWAGSRPDHAVPLTQLMPILALPGIAAYSLQTGPRARDADALAHPSLLADLSPSLGDFADLAARIAEMDLVVAADGAVAHLAGAMGKPVWVLVPMVPDWRWMLERDDSPWYASARLFRQVRADNWNRPVQEICAALRQRMATTTAERTARAAAHTGTREAVRAFLATHLQAGDLLLDVGAGDGTIALDAAAHPADDIRVLAIEARPVEAAILADTIAISGAEEMVEVIATPLAAEARPAVVAARPRGGRTVFALPNWVRGQATTVTLDSLLAERPHLAGRRLLLHLGAKGAEDDVLAGLSAQPAVVTFEHRAGPDVAARLNQAGYALWRFPDAVAGGPVTPFDGQAGPVLALAPGTAKAELYGDVADPTSPAAMARAATDSRRLSGEGTAAALAGRLNDAGRLFARALAHDPDNAEALANLGTLLRRVGRGDAAAACWSRALANGASPQIRANLANVLRELGHLFAAEEYFTESLAAEPANPQFLYGLGLLERERGRAREAVALFERAEQLRPGLVPRVELAGALLKSGNLARGMAEMAHRPAFSSAPVEAPTWDGGRLDARTILVRDEDDAIDTLMLARFIPQVARHGGLVVVECRPDCARLLAGLPGVEQVVPRGESLPAVDVVVQLPDVPRLIGTTSRTTPPRDVPYLHLPDDLAPRNFPDDRRLRVGIAWSGRPTDRAVPLPMLLRLAADPRISLVSLQRGSRAADIATFGAGPFLPDLGKECGDLAETAALVAGLDLVIAADTAEAHIAGAMGKPVWVLLPTTCDWRWVDNRDDCVWYPTMRVFRQSMDGSWHAAMARVAEAASVMAAGKAGR</sequence>
<dbReference type="Proteomes" id="UP000480684">
    <property type="component" value="Unassembled WGS sequence"/>
</dbReference>
<keyword evidence="1" id="KW-0677">Repeat</keyword>
<dbReference type="AlphaFoldDB" id="A0A7C9QVX5"/>
<organism evidence="4 5">
    <name type="scientific">Magnetospirillum aberrantis SpK</name>
    <dbReference type="NCBI Taxonomy" id="908842"/>
    <lineage>
        <taxon>Bacteria</taxon>
        <taxon>Pseudomonadati</taxon>
        <taxon>Pseudomonadota</taxon>
        <taxon>Alphaproteobacteria</taxon>
        <taxon>Rhodospirillales</taxon>
        <taxon>Rhodospirillaceae</taxon>
        <taxon>Magnetospirillum</taxon>
    </lineage>
</organism>
<dbReference type="InterPro" id="IPR011990">
    <property type="entry name" value="TPR-like_helical_dom_sf"/>
</dbReference>
<comment type="caution">
    <text evidence="4">The sequence shown here is derived from an EMBL/GenBank/DDBJ whole genome shotgun (WGS) entry which is preliminary data.</text>
</comment>
<reference evidence="4 5" key="1">
    <citation type="submission" date="2020-02" db="EMBL/GenBank/DDBJ databases">
        <authorList>
            <person name="Dziuba M."/>
            <person name="Kuznetsov B."/>
            <person name="Mardanov A."/>
            <person name="Ravin N."/>
            <person name="Grouzdev D."/>
        </authorList>
    </citation>
    <scope>NUCLEOTIDE SEQUENCE [LARGE SCALE GENOMIC DNA]</scope>
    <source>
        <strain evidence="4 5">SpK</strain>
    </source>
</reference>
<dbReference type="Gene3D" id="3.40.50.2000">
    <property type="entry name" value="Glycogen Phosphorylase B"/>
    <property type="match status" value="2"/>
</dbReference>
<evidence type="ECO:0000256" key="3">
    <source>
        <dbReference type="PROSITE-ProRule" id="PRU00339"/>
    </source>
</evidence>
<evidence type="ECO:0000256" key="1">
    <source>
        <dbReference type="ARBA" id="ARBA00022737"/>
    </source>
</evidence>
<dbReference type="Gene3D" id="1.25.40.10">
    <property type="entry name" value="Tetratricopeptide repeat domain"/>
    <property type="match status" value="3"/>
</dbReference>
<name>A0A7C9QVX5_9PROT</name>
<dbReference type="SUPFAM" id="SSF48452">
    <property type="entry name" value="TPR-like"/>
    <property type="match status" value="2"/>
</dbReference>
<evidence type="ECO:0000313" key="5">
    <source>
        <dbReference type="Proteomes" id="UP000480684"/>
    </source>
</evidence>
<dbReference type="Pfam" id="PF14559">
    <property type="entry name" value="TPR_19"/>
    <property type="match status" value="2"/>
</dbReference>
<protein>
    <submittedName>
        <fullName evidence="4">Tetratricopeptide repeat protein</fullName>
    </submittedName>
</protein>
<proteinExistence type="predicted"/>
<dbReference type="InterPro" id="IPR019734">
    <property type="entry name" value="TPR_rpt"/>
</dbReference>
<evidence type="ECO:0000256" key="2">
    <source>
        <dbReference type="ARBA" id="ARBA00022803"/>
    </source>
</evidence>
<accession>A0A7C9QVX5</accession>
<evidence type="ECO:0000313" key="4">
    <source>
        <dbReference type="EMBL" id="NFV80616.1"/>
    </source>
</evidence>